<reference evidence="1" key="2">
    <citation type="submission" date="2020-03" db="EMBL/GenBank/DDBJ databases">
        <title>Walnut 2.0.</title>
        <authorList>
            <person name="Marrano A."/>
            <person name="Britton M."/>
            <person name="Zimin A.V."/>
            <person name="Zaini P.A."/>
            <person name="Workman R."/>
            <person name="Puiu D."/>
            <person name="Bianco L."/>
            <person name="Allen B.J."/>
            <person name="Troggio M."/>
            <person name="Leslie C.A."/>
            <person name="Timp W."/>
            <person name="Dendekar A."/>
            <person name="Salzberg S.L."/>
            <person name="Neale D.B."/>
        </authorList>
    </citation>
    <scope>NUCLEOTIDE SEQUENCE</scope>
    <source>
        <tissue evidence="1">Leaves</tissue>
    </source>
</reference>
<dbReference type="Proteomes" id="UP000619265">
    <property type="component" value="Unassembled WGS sequence"/>
</dbReference>
<evidence type="ECO:0000313" key="2">
    <source>
        <dbReference type="Proteomes" id="UP000619265"/>
    </source>
</evidence>
<accession>A0A833X8J0</accession>
<name>A0A833X8J0_JUGRE</name>
<reference evidence="1" key="1">
    <citation type="submission" date="2015-10" db="EMBL/GenBank/DDBJ databases">
        <authorList>
            <person name="Martinez-Garcia P.J."/>
            <person name="Crepeau M.W."/>
            <person name="Puiu D."/>
            <person name="Gonzalez-Ibeas D."/>
            <person name="Whalen J."/>
            <person name="Stevens K."/>
            <person name="Paul R."/>
            <person name="Butterfield T."/>
            <person name="Britton M."/>
            <person name="Reagan R."/>
            <person name="Chakraborty S."/>
            <person name="Walawage S.L."/>
            <person name="Vasquez-Gross H.A."/>
            <person name="Cardeno C."/>
            <person name="Famula R."/>
            <person name="Pratt K."/>
            <person name="Kuruganti S."/>
            <person name="Aradhya M.K."/>
            <person name="Leslie C.A."/>
            <person name="Dandekar A.M."/>
            <person name="Salzberg S.L."/>
            <person name="Wegrzyn J.L."/>
            <person name="Langley C.H."/>
            <person name="Neale D.B."/>
        </authorList>
    </citation>
    <scope>NUCLEOTIDE SEQUENCE</scope>
    <source>
        <tissue evidence="1">Leaves</tissue>
    </source>
</reference>
<protein>
    <submittedName>
        <fullName evidence="1">Uncharacterized protein</fullName>
    </submittedName>
</protein>
<evidence type="ECO:0000313" key="1">
    <source>
        <dbReference type="EMBL" id="KAF5450355.1"/>
    </source>
</evidence>
<comment type="caution">
    <text evidence="1">The sequence shown here is derived from an EMBL/GenBank/DDBJ whole genome shotgun (WGS) entry which is preliminary data.</text>
</comment>
<dbReference type="AlphaFoldDB" id="A0A833X8J0"/>
<organism evidence="1 2">
    <name type="scientific">Juglans regia</name>
    <name type="common">English walnut</name>
    <dbReference type="NCBI Taxonomy" id="51240"/>
    <lineage>
        <taxon>Eukaryota</taxon>
        <taxon>Viridiplantae</taxon>
        <taxon>Streptophyta</taxon>
        <taxon>Embryophyta</taxon>
        <taxon>Tracheophyta</taxon>
        <taxon>Spermatophyta</taxon>
        <taxon>Magnoliopsida</taxon>
        <taxon>eudicotyledons</taxon>
        <taxon>Gunneridae</taxon>
        <taxon>Pentapetalae</taxon>
        <taxon>rosids</taxon>
        <taxon>fabids</taxon>
        <taxon>Fagales</taxon>
        <taxon>Juglandaceae</taxon>
        <taxon>Juglans</taxon>
    </lineage>
</organism>
<dbReference type="EMBL" id="LIHL02000013">
    <property type="protein sequence ID" value="KAF5450355.1"/>
    <property type="molecule type" value="Genomic_DNA"/>
</dbReference>
<gene>
    <name evidence="1" type="ORF">F2P56_030715</name>
</gene>
<proteinExistence type="predicted"/>
<sequence>MTNVTEDIYNKMVEKLNVMDLEARTKEAAAVVFKEVMGKSLGYVRDLGGTVVLETSGTKGNGESASALSHDAQFYKDQLEALKANVQGILLKQDEFEKFMRYSMSQQQSEGESPRETQFAA</sequence>
<dbReference type="Gramene" id="Jr13_22680_p1">
    <property type="protein sequence ID" value="cds.Jr13_22680_p1"/>
    <property type="gene ID" value="Jr13_22680"/>
</dbReference>